<feature type="non-terminal residue" evidence="1">
    <location>
        <position position="116"/>
    </location>
</feature>
<keyword evidence="2" id="KW-1185">Reference proteome</keyword>
<proteinExistence type="predicted"/>
<evidence type="ECO:0000313" key="2">
    <source>
        <dbReference type="Proteomes" id="UP001432322"/>
    </source>
</evidence>
<protein>
    <submittedName>
        <fullName evidence="1">Uncharacterized protein</fullName>
    </submittedName>
</protein>
<feature type="non-terminal residue" evidence="1">
    <location>
        <position position="1"/>
    </location>
</feature>
<comment type="caution">
    <text evidence="1">The sequence shown here is derived from an EMBL/GenBank/DDBJ whole genome shotgun (WGS) entry which is preliminary data.</text>
</comment>
<evidence type="ECO:0000313" key="1">
    <source>
        <dbReference type="EMBL" id="GMT22005.1"/>
    </source>
</evidence>
<sequence>NVDSAVYCFFLGSNGCVRVHVVRVPVDDEATDALVLAELLHRRHVPAAEFDEVAEVGSRLAFGTGRMHTPVPTHHIRGELVPSLDNLLPLVETRVHSGTNSASPNAVGSALDEVEI</sequence>
<reference evidence="1" key="1">
    <citation type="submission" date="2023-10" db="EMBL/GenBank/DDBJ databases">
        <title>Genome assembly of Pristionchus species.</title>
        <authorList>
            <person name="Yoshida K."/>
            <person name="Sommer R.J."/>
        </authorList>
    </citation>
    <scope>NUCLEOTIDE SEQUENCE</scope>
    <source>
        <strain evidence="1">RS5133</strain>
    </source>
</reference>
<dbReference type="Proteomes" id="UP001432322">
    <property type="component" value="Unassembled WGS sequence"/>
</dbReference>
<accession>A0AAV5VVB6</accession>
<dbReference type="AlphaFoldDB" id="A0AAV5VVB6"/>
<gene>
    <name evidence="1" type="ORF">PFISCL1PPCAC_13302</name>
</gene>
<organism evidence="1 2">
    <name type="scientific">Pristionchus fissidentatus</name>
    <dbReference type="NCBI Taxonomy" id="1538716"/>
    <lineage>
        <taxon>Eukaryota</taxon>
        <taxon>Metazoa</taxon>
        <taxon>Ecdysozoa</taxon>
        <taxon>Nematoda</taxon>
        <taxon>Chromadorea</taxon>
        <taxon>Rhabditida</taxon>
        <taxon>Rhabditina</taxon>
        <taxon>Diplogasteromorpha</taxon>
        <taxon>Diplogasteroidea</taxon>
        <taxon>Neodiplogasteridae</taxon>
        <taxon>Pristionchus</taxon>
    </lineage>
</organism>
<name>A0AAV5VVB6_9BILA</name>
<dbReference type="EMBL" id="BTSY01000004">
    <property type="protein sequence ID" value="GMT22005.1"/>
    <property type="molecule type" value="Genomic_DNA"/>
</dbReference>